<evidence type="ECO:0000256" key="1">
    <source>
        <dbReference type="SAM" id="Phobius"/>
    </source>
</evidence>
<sequence>MSERMKTISNTYFQNAKDLAYTGASKCKQTMKNHPKYTGAVVGTAAAAGVIVTLPIALGAVGFGAAGIASGSLAAGAMANLPVGVIAVAQSVGALGTIAGAVGGTTCAAISAGFGAATGMIASKIIDNSNKTEE</sequence>
<protein>
    <recommendedName>
        <fullName evidence="4">Transmembrane protein</fullName>
    </recommendedName>
</protein>
<dbReference type="InterPro" id="IPR038213">
    <property type="entry name" value="IFI6/IFI27-like_sf"/>
</dbReference>
<reference evidence="2" key="1">
    <citation type="submission" date="2020-01" db="EMBL/GenBank/DDBJ databases">
        <title>Development of genomics and gene disruption for Polysphondylium violaceum indicates a role for the polyketide synthase stlB in stalk morphogenesis.</title>
        <authorList>
            <person name="Narita B."/>
            <person name="Kawabe Y."/>
            <person name="Kin K."/>
            <person name="Saito T."/>
            <person name="Gibbs R."/>
            <person name="Kuspa A."/>
            <person name="Muzny D."/>
            <person name="Queller D."/>
            <person name="Richards S."/>
            <person name="Strassman J."/>
            <person name="Sucgang R."/>
            <person name="Worley K."/>
            <person name="Schaap P."/>
        </authorList>
    </citation>
    <scope>NUCLEOTIDE SEQUENCE</scope>
    <source>
        <strain evidence="2">QSvi11</strain>
    </source>
</reference>
<organism evidence="2 3">
    <name type="scientific">Polysphondylium violaceum</name>
    <dbReference type="NCBI Taxonomy" id="133409"/>
    <lineage>
        <taxon>Eukaryota</taxon>
        <taxon>Amoebozoa</taxon>
        <taxon>Evosea</taxon>
        <taxon>Eumycetozoa</taxon>
        <taxon>Dictyostelia</taxon>
        <taxon>Dictyosteliales</taxon>
        <taxon>Dictyosteliaceae</taxon>
        <taxon>Polysphondylium</taxon>
    </lineage>
</organism>
<evidence type="ECO:0000313" key="3">
    <source>
        <dbReference type="Proteomes" id="UP000695562"/>
    </source>
</evidence>
<evidence type="ECO:0000313" key="2">
    <source>
        <dbReference type="EMBL" id="KAF2074227.1"/>
    </source>
</evidence>
<accession>A0A8J4PV44</accession>
<evidence type="ECO:0008006" key="4">
    <source>
        <dbReference type="Google" id="ProtNLM"/>
    </source>
</evidence>
<gene>
    <name evidence="2" type="ORF">CYY_004473</name>
</gene>
<feature type="transmembrane region" description="Helical" evidence="1">
    <location>
        <begin position="40"/>
        <end position="61"/>
    </location>
</feature>
<comment type="caution">
    <text evidence="2">The sequence shown here is derived from an EMBL/GenBank/DDBJ whole genome shotgun (WGS) entry which is preliminary data.</text>
</comment>
<proteinExistence type="predicted"/>
<feature type="transmembrane region" description="Helical" evidence="1">
    <location>
        <begin position="98"/>
        <end position="122"/>
    </location>
</feature>
<name>A0A8J4PV44_9MYCE</name>
<dbReference type="Proteomes" id="UP000695562">
    <property type="component" value="Unassembled WGS sequence"/>
</dbReference>
<keyword evidence="1" id="KW-0472">Membrane</keyword>
<keyword evidence="1" id="KW-0812">Transmembrane</keyword>
<keyword evidence="3" id="KW-1185">Reference proteome</keyword>
<dbReference type="AlphaFoldDB" id="A0A8J4PV44"/>
<feature type="transmembrane region" description="Helical" evidence="1">
    <location>
        <begin position="73"/>
        <end position="92"/>
    </location>
</feature>
<dbReference type="EMBL" id="AJWJ01000158">
    <property type="protein sequence ID" value="KAF2074227.1"/>
    <property type="molecule type" value="Genomic_DNA"/>
</dbReference>
<keyword evidence="1" id="KW-1133">Transmembrane helix</keyword>
<dbReference type="Gene3D" id="6.10.110.10">
    <property type="match status" value="1"/>
</dbReference>